<reference evidence="2 3" key="1">
    <citation type="journal article" date="2011" name="PLoS Pathog.">
        <title>Endophytic Life Strategies Decoded by Genome and Transcriptome Analyses of the Mutualistic Root Symbiont Piriformospora indica.</title>
        <authorList>
            <person name="Zuccaro A."/>
            <person name="Lahrmann U."/>
            <person name="Guldener U."/>
            <person name="Langen G."/>
            <person name="Pfiffi S."/>
            <person name="Biedenkopf D."/>
            <person name="Wong P."/>
            <person name="Samans B."/>
            <person name="Grimm C."/>
            <person name="Basiewicz M."/>
            <person name="Murat C."/>
            <person name="Martin F."/>
            <person name="Kogel K.H."/>
        </authorList>
    </citation>
    <scope>NUCLEOTIDE SEQUENCE [LARGE SCALE GENOMIC DNA]</scope>
    <source>
        <strain evidence="2 3">DSM 11827</strain>
    </source>
</reference>
<protein>
    <submittedName>
        <fullName evidence="2">Uncharacterized protein</fullName>
    </submittedName>
</protein>
<organism evidence="2 3">
    <name type="scientific">Serendipita indica (strain DSM 11827)</name>
    <name type="common">Root endophyte fungus</name>
    <name type="synonym">Piriformospora indica</name>
    <dbReference type="NCBI Taxonomy" id="1109443"/>
    <lineage>
        <taxon>Eukaryota</taxon>
        <taxon>Fungi</taxon>
        <taxon>Dikarya</taxon>
        <taxon>Basidiomycota</taxon>
        <taxon>Agaricomycotina</taxon>
        <taxon>Agaricomycetes</taxon>
        <taxon>Sebacinales</taxon>
        <taxon>Serendipitaceae</taxon>
        <taxon>Serendipita</taxon>
    </lineage>
</organism>
<keyword evidence="3" id="KW-1185">Reference proteome</keyword>
<dbReference type="STRING" id="1109443.G4TGA0"/>
<feature type="compositionally biased region" description="Pro residues" evidence="1">
    <location>
        <begin position="187"/>
        <end position="197"/>
    </location>
</feature>
<dbReference type="AlphaFoldDB" id="G4TGA0"/>
<feature type="compositionally biased region" description="Basic and acidic residues" evidence="1">
    <location>
        <begin position="153"/>
        <end position="163"/>
    </location>
</feature>
<comment type="caution">
    <text evidence="2">The sequence shown here is derived from an EMBL/GenBank/DDBJ whole genome shotgun (WGS) entry which is preliminary data.</text>
</comment>
<gene>
    <name evidence="2" type="ORF">PIIN_04263</name>
</gene>
<accession>G4TGA0</accession>
<dbReference type="EMBL" id="CAFZ01000079">
    <property type="protein sequence ID" value="CCA70324.1"/>
    <property type="molecule type" value="Genomic_DNA"/>
</dbReference>
<feature type="compositionally biased region" description="Basic and acidic residues" evidence="1">
    <location>
        <begin position="237"/>
        <end position="265"/>
    </location>
</feature>
<proteinExistence type="predicted"/>
<dbReference type="Proteomes" id="UP000007148">
    <property type="component" value="Unassembled WGS sequence"/>
</dbReference>
<evidence type="ECO:0000313" key="3">
    <source>
        <dbReference type="Proteomes" id="UP000007148"/>
    </source>
</evidence>
<name>G4TGA0_SERID</name>
<feature type="compositionally biased region" description="Polar residues" evidence="1">
    <location>
        <begin position="168"/>
        <end position="177"/>
    </location>
</feature>
<dbReference type="InParanoid" id="G4TGA0"/>
<dbReference type="eggNOG" id="ENOG502SABH">
    <property type="taxonomic scope" value="Eukaryota"/>
</dbReference>
<evidence type="ECO:0000313" key="2">
    <source>
        <dbReference type="EMBL" id="CCA70324.1"/>
    </source>
</evidence>
<dbReference type="HOGENOM" id="CLU_706192_0_0_1"/>
<sequence length="391" mass="42480">MQGSRLPFDDDAAESRLPVSTLRSTASPYKRAQFTASTNQYTALWTQMGQNGPKPNLTLGRSNIHSVLTTPLSVGNEHSDVARDESAIRHVIIHPSSPQRDSVSETSEIDAFDASSNAPSSPLAVPGSPSSSVAADISGAFDTTQDVEDDLTESDHSPFERGPKVYSPFSSPLSSIADTLAERGATPCPPSTVPNPPDESLASSQSEAGPSTSRRKRPRTPSPPRKAPASRAKGRKSKSEMPVKTSKEKEGSGRKPSRRPLEELSPRSLKAATDLVGPLVQILALSGRSSMPTSTIINELFMTTPSLKSERTSKEWTALVILIMSSHSIFGQAERAGLKNANDEAVEDEWFYRPENDDDHERRETLGAFQRGGGKRRATVEKKQYFWKPVR</sequence>
<dbReference type="OMA" id="AVEDEWF"/>
<evidence type="ECO:0000256" key="1">
    <source>
        <dbReference type="SAM" id="MobiDB-lite"/>
    </source>
</evidence>
<feature type="region of interest" description="Disordered" evidence="1">
    <location>
        <begin position="113"/>
        <end position="266"/>
    </location>
</feature>
<feature type="compositionally biased region" description="Low complexity" evidence="1">
    <location>
        <begin position="118"/>
        <end position="135"/>
    </location>
</feature>
<dbReference type="OrthoDB" id="5348546at2759"/>